<dbReference type="AlphaFoldDB" id="A0A3M2JLF6"/>
<gene>
    <name evidence="4" type="ORF">EBM89_00180</name>
</gene>
<organism evidence="4 5">
    <name type="scientific">Cellulomonas triticagri</name>
    <dbReference type="NCBI Taxonomy" id="2483352"/>
    <lineage>
        <taxon>Bacteria</taxon>
        <taxon>Bacillati</taxon>
        <taxon>Actinomycetota</taxon>
        <taxon>Actinomycetes</taxon>
        <taxon>Micrococcales</taxon>
        <taxon>Cellulomonadaceae</taxon>
        <taxon>Cellulomonas</taxon>
    </lineage>
</organism>
<dbReference type="EMBL" id="RFFI01000001">
    <property type="protein sequence ID" value="RMI14429.1"/>
    <property type="molecule type" value="Genomic_DNA"/>
</dbReference>
<keyword evidence="2" id="KW-0812">Transmembrane</keyword>
<dbReference type="Gene3D" id="2.60.40.2700">
    <property type="match status" value="1"/>
</dbReference>
<keyword evidence="5" id="KW-1185">Reference proteome</keyword>
<dbReference type="OrthoDB" id="4817746at2"/>
<sequence length="789" mass="80527">MRTLRDAGRGRVRRPVALAATAVIAAMLVPAGAAVADTPDAGETTTTTSTTTTTEPVEVQTTETTEPVETTPGEDAGEGTDAGTVTTTSTTEGGEESEGGGDDTVVIVPEDTETQPVDVTPAPGGSSGNQQSTSGQSGPEELQQMWGSFDFSGLTTNEWDEPVATTGTRINAIPVDWPAGAVIDVDWWSGARHLADGLRYTPTSDDLGQMIEIAWTVTADGYEPSNGGMSVASDTVAGLEKMYGQIDVSGATGEYGDKVAYVGRTLVASPDAGWPADAQFVWSWEVDGVERSTTNAFTPSLQDLGRDIWVYVDVTAPGFQPVSTGVNAASTVIDVPPMPHGSVEVAGLGEDGQTVLGRTLTASAKAWPAGSSYVYTWRADGDVRATGATYTPTATDLGKYLEVQLTVTNPAYQPGSDWHWAGTVVTTPTVKVPATTVVVGDQALLPVTVSGPKGGPVPTGQVEVKLTPRGGGDAIWLASQTLDHGTTGFVVADVAVGVYDVEAYFQSKQIIWNRVALLDAGPAHSPYLKATGTGTLTVTALKPAVSAPGAVRTAVATAASFDASVSLKGQPFSTAWTVREGSTVLTRGESGKQGTFSVTLPVLSVGTHTLVLDVPATAWSAAASTTVVVTVVGEPARTGTTPTQGTTLDTPAAATTPGQQMELVAEGFLPGETVAFYLHSEPMFLGTAVAGADGVARLLATIPAGAPTGAHTVIATGGTSGRWATLAVELAVPAATPVANPVAAAPVATAPAALAVTGSQTGSLMTGAWLLLLVGGGLVLVARRVRTTR</sequence>
<evidence type="ECO:0000313" key="5">
    <source>
        <dbReference type="Proteomes" id="UP000269289"/>
    </source>
</evidence>
<feature type="compositionally biased region" description="Low complexity" evidence="1">
    <location>
        <begin position="79"/>
        <end position="92"/>
    </location>
</feature>
<keyword evidence="3" id="KW-0732">Signal</keyword>
<evidence type="ECO:0000256" key="1">
    <source>
        <dbReference type="SAM" id="MobiDB-lite"/>
    </source>
</evidence>
<evidence type="ECO:0000256" key="2">
    <source>
        <dbReference type="SAM" id="Phobius"/>
    </source>
</evidence>
<feature type="signal peptide" evidence="3">
    <location>
        <begin position="1"/>
        <end position="33"/>
    </location>
</feature>
<feature type="chain" id="PRO_5018301971" description="LPXTG cell wall anchor domain-containing protein" evidence="3">
    <location>
        <begin position="34"/>
        <end position="789"/>
    </location>
</feature>
<comment type="caution">
    <text evidence="4">The sequence shown here is derived from an EMBL/GenBank/DDBJ whole genome shotgun (WGS) entry which is preliminary data.</text>
</comment>
<keyword evidence="2" id="KW-1133">Transmembrane helix</keyword>
<evidence type="ECO:0000256" key="3">
    <source>
        <dbReference type="SAM" id="SignalP"/>
    </source>
</evidence>
<protein>
    <recommendedName>
        <fullName evidence="6">LPXTG cell wall anchor domain-containing protein</fullName>
    </recommendedName>
</protein>
<reference evidence="4 5" key="1">
    <citation type="submission" date="2018-10" db="EMBL/GenBank/DDBJ databases">
        <title>Isolation, diversity and antifungal activity of actinobacteria from wheat.</title>
        <authorList>
            <person name="Han C."/>
        </authorList>
    </citation>
    <scope>NUCLEOTIDE SEQUENCE [LARGE SCALE GENOMIC DNA]</scope>
    <source>
        <strain evidence="4 5">NEAU-YY56</strain>
    </source>
</reference>
<feature type="transmembrane region" description="Helical" evidence="2">
    <location>
        <begin position="764"/>
        <end position="782"/>
    </location>
</feature>
<name>A0A3M2JLF6_9CELL</name>
<feature type="region of interest" description="Disordered" evidence="1">
    <location>
        <begin position="37"/>
        <end position="141"/>
    </location>
</feature>
<dbReference type="RefSeq" id="WP_122147444.1">
    <property type="nucleotide sequence ID" value="NZ_RFFI01000001.1"/>
</dbReference>
<feature type="compositionally biased region" description="Low complexity" evidence="1">
    <location>
        <begin position="128"/>
        <end position="138"/>
    </location>
</feature>
<evidence type="ECO:0000313" key="4">
    <source>
        <dbReference type="EMBL" id="RMI14429.1"/>
    </source>
</evidence>
<proteinExistence type="predicted"/>
<keyword evidence="2" id="KW-0472">Membrane</keyword>
<accession>A0A3M2JLF6</accession>
<dbReference type="Proteomes" id="UP000269289">
    <property type="component" value="Unassembled WGS sequence"/>
</dbReference>
<feature type="compositionally biased region" description="Low complexity" evidence="1">
    <location>
        <begin position="43"/>
        <end position="71"/>
    </location>
</feature>
<evidence type="ECO:0008006" key="6">
    <source>
        <dbReference type="Google" id="ProtNLM"/>
    </source>
</evidence>